<sequence length="212" mass="22439">MRPPRRYQGQHGQAVLEALLAVALLAACLHGVATVGALQHRVLQAAHLSRHAAFAAARGQLQVPAPPDATVSVARRAHDDAGPRPSDAQATVLSRDWLRVDERLLRAQATVTPGSAVAFAQRNGPAVRLAIRRYTSLAAGAGHATGDAAVQQRLAMSEAGWSGAARDSTAAAQSLHGRMQAVDAPWGRGRWSLDWLSAWADLVPAYPRGTEH</sequence>
<comment type="caution">
    <text evidence="1">The sequence shown here is derived from an EMBL/GenBank/DDBJ whole genome shotgun (WGS) entry which is preliminary data.</text>
</comment>
<protein>
    <recommendedName>
        <fullName evidence="3">Pilus assembly protein</fullName>
    </recommendedName>
</protein>
<dbReference type="EMBL" id="NEVT01000003">
    <property type="protein sequence ID" value="OZI79939.1"/>
    <property type="molecule type" value="Genomic_DNA"/>
</dbReference>
<evidence type="ECO:0008006" key="3">
    <source>
        <dbReference type="Google" id="ProtNLM"/>
    </source>
</evidence>
<dbReference type="AlphaFoldDB" id="A0A261W110"/>
<dbReference type="RefSeq" id="WP_094806392.1">
    <property type="nucleotide sequence ID" value="NZ_NEVT01000003.1"/>
</dbReference>
<reference evidence="2" key="1">
    <citation type="submission" date="2017-05" db="EMBL/GenBank/DDBJ databases">
        <title>Complete and WGS of Bordetella genogroups.</title>
        <authorList>
            <person name="Spilker T."/>
            <person name="Lipuma J."/>
        </authorList>
    </citation>
    <scope>NUCLEOTIDE SEQUENCE [LARGE SCALE GENOMIC DNA]</scope>
    <source>
        <strain evidence="2">AU8256</strain>
    </source>
</reference>
<dbReference type="PROSITE" id="PS51257">
    <property type="entry name" value="PROKAR_LIPOPROTEIN"/>
    <property type="match status" value="1"/>
</dbReference>
<dbReference type="Proteomes" id="UP000215633">
    <property type="component" value="Unassembled WGS sequence"/>
</dbReference>
<gene>
    <name evidence="1" type="ORF">CAL24_08510</name>
</gene>
<accession>A0A261W110</accession>
<proteinExistence type="predicted"/>
<keyword evidence="2" id="KW-1185">Reference proteome</keyword>
<organism evidence="1 2">
    <name type="scientific">Bordetella genomosp. 2</name>
    <dbReference type="NCBI Taxonomy" id="1983456"/>
    <lineage>
        <taxon>Bacteria</taxon>
        <taxon>Pseudomonadati</taxon>
        <taxon>Pseudomonadota</taxon>
        <taxon>Betaproteobacteria</taxon>
        <taxon>Burkholderiales</taxon>
        <taxon>Alcaligenaceae</taxon>
        <taxon>Bordetella</taxon>
    </lineage>
</organism>
<name>A0A261W110_9BORD</name>
<evidence type="ECO:0000313" key="2">
    <source>
        <dbReference type="Proteomes" id="UP000215633"/>
    </source>
</evidence>
<evidence type="ECO:0000313" key="1">
    <source>
        <dbReference type="EMBL" id="OZI79939.1"/>
    </source>
</evidence>